<evidence type="ECO:0000259" key="13">
    <source>
        <dbReference type="Pfam" id="PF01094"/>
    </source>
</evidence>
<proteinExistence type="predicted"/>
<evidence type="ECO:0000256" key="3">
    <source>
        <dbReference type="ARBA" id="ARBA00022989"/>
    </source>
</evidence>
<evidence type="ECO:0000313" key="14">
    <source>
        <dbReference type="EMBL" id="CAJ1949416.1"/>
    </source>
</evidence>
<accession>A0AAD2FR61</accession>
<keyword evidence="2 10" id="KW-0812">Transmembrane</keyword>
<feature type="transmembrane region" description="Helical" evidence="10">
    <location>
        <begin position="539"/>
        <end position="559"/>
    </location>
</feature>
<comment type="caution">
    <text evidence="14">The sequence shown here is derived from an EMBL/GenBank/DDBJ whole genome shotgun (WGS) entry which is preliminary data.</text>
</comment>
<dbReference type="InterPro" id="IPR017978">
    <property type="entry name" value="GPCR_3_C"/>
</dbReference>
<evidence type="ECO:0000256" key="6">
    <source>
        <dbReference type="ARBA" id="ARBA00023170"/>
    </source>
</evidence>
<feature type="transmembrane region" description="Helical" evidence="10">
    <location>
        <begin position="503"/>
        <end position="527"/>
    </location>
</feature>
<dbReference type="InterPro" id="IPR001828">
    <property type="entry name" value="ANF_lig-bd_rcpt"/>
</dbReference>
<feature type="domain" description="Receptor ligand binding region" evidence="13">
    <location>
        <begin position="68"/>
        <end position="301"/>
    </location>
</feature>
<dbReference type="GO" id="GO:0004965">
    <property type="term" value="F:G protein-coupled GABA receptor activity"/>
    <property type="evidence" value="ECO:0007669"/>
    <property type="project" value="InterPro"/>
</dbReference>
<evidence type="ECO:0000313" key="15">
    <source>
        <dbReference type="Proteomes" id="UP001295423"/>
    </source>
</evidence>
<organism evidence="14 15">
    <name type="scientific">Cylindrotheca closterium</name>
    <dbReference type="NCBI Taxonomy" id="2856"/>
    <lineage>
        <taxon>Eukaryota</taxon>
        <taxon>Sar</taxon>
        <taxon>Stramenopiles</taxon>
        <taxon>Ochrophyta</taxon>
        <taxon>Bacillariophyta</taxon>
        <taxon>Bacillariophyceae</taxon>
        <taxon>Bacillariophycidae</taxon>
        <taxon>Bacillariales</taxon>
        <taxon>Bacillariaceae</taxon>
        <taxon>Cylindrotheca</taxon>
    </lineage>
</organism>
<feature type="transmembrane region" description="Helical" evidence="10">
    <location>
        <begin position="721"/>
        <end position="742"/>
    </location>
</feature>
<keyword evidence="11" id="KW-0732">Signal</keyword>
<feature type="transmembrane region" description="Helical" evidence="10">
    <location>
        <begin position="620"/>
        <end position="642"/>
    </location>
</feature>
<evidence type="ECO:0000256" key="10">
    <source>
        <dbReference type="SAM" id="Phobius"/>
    </source>
</evidence>
<evidence type="ECO:0000256" key="2">
    <source>
        <dbReference type="ARBA" id="ARBA00022692"/>
    </source>
</evidence>
<dbReference type="InterPro" id="IPR028082">
    <property type="entry name" value="Peripla_BP_I"/>
</dbReference>
<dbReference type="GO" id="GO:0038039">
    <property type="term" value="C:G protein-coupled receptor heterodimeric complex"/>
    <property type="evidence" value="ECO:0007669"/>
    <property type="project" value="TreeGrafter"/>
</dbReference>
<evidence type="ECO:0000256" key="7">
    <source>
        <dbReference type="ARBA" id="ARBA00023180"/>
    </source>
</evidence>
<keyword evidence="5 10" id="KW-0472">Membrane</keyword>
<feature type="region of interest" description="Disordered" evidence="9">
    <location>
        <begin position="793"/>
        <end position="886"/>
    </location>
</feature>
<dbReference type="GO" id="GO:0007214">
    <property type="term" value="P:gamma-aminobutyric acid signaling pathway"/>
    <property type="evidence" value="ECO:0007669"/>
    <property type="project" value="TreeGrafter"/>
</dbReference>
<feature type="transmembrane region" description="Helical" evidence="10">
    <location>
        <begin position="579"/>
        <end position="599"/>
    </location>
</feature>
<dbReference type="PANTHER" id="PTHR10519:SF20">
    <property type="entry name" value="G-PROTEIN COUPLED RECEPTOR 156-RELATED"/>
    <property type="match status" value="1"/>
</dbReference>
<evidence type="ECO:0000256" key="1">
    <source>
        <dbReference type="ARBA" id="ARBA00004141"/>
    </source>
</evidence>
<protein>
    <recommendedName>
        <fullName evidence="16">G-protein coupled receptors family 3 profile domain-containing protein</fullName>
    </recommendedName>
</protein>
<reference evidence="14" key="1">
    <citation type="submission" date="2023-08" db="EMBL/GenBank/DDBJ databases">
        <authorList>
            <person name="Audoor S."/>
            <person name="Bilcke G."/>
        </authorList>
    </citation>
    <scope>NUCLEOTIDE SEQUENCE</scope>
</reference>
<comment type="subcellular location">
    <subcellularLocation>
        <location evidence="1">Membrane</location>
        <topology evidence="1">Multi-pass membrane protein</topology>
    </subcellularLocation>
</comment>
<sequence>MIRQNTPSAYYSLFLWCILGLDSRVCSSDEVPCPLSILIPFHDDRVIDSSTIISIDDNRRDGLGLLASALLAINDFNSRESILAPDALKGIQDSCAIYFPPPIITDSRQSATAVKSAESSWIPAENSTCSYVIGPYNNLVAEVVGQTVKANGTIAISYGANADELADDSSTYPNLALGNIKWEDYVRSLLQYVRWSGWSDVGVLLTPEDNLDFNNTDFVPMWTNASEEIGVEIESLSRIAYRSKSVLEERLQNLRDTRGVRTILVTLHRDDELEVLAEVADELGMLTEEYTWIMTEHFLSSRYVESYHVSTSSPIVKLFQRTEIFEMLDGFSPFVVNNEVNASELLRTDLLSQGAMLLESMQSIMNETGAFDGLVVDQTVLEEAFFLNAPANGASLLYDTILAAGLSACSGEVDMESLLETEFDGVSGKFAFRTDSRSLSASETQFGVFSISVTTDSSSGRRNRRNSAMATFKTKLIHRMVGGLVDLKPAVGDFHTLSFGARLYGLILGGLAILCSVICGIFVYKFRNDRIVKIGQPEFLGLVCAGAFLVAIPVVLRPFDEGSGLSSLSLSVSCTSQMWLKYLGILIVNMALFSKLYRVEKVTQMRRRQRIQVKDVIKPFCGLFGTAFVLLIVWTAVDAPVWKTESGIGFCDEALYFGVAMDILMIIAISLTLWWAEKTSNLPEDISDSMRVYFTLVAQFIILMMDILLSVFTRAVEDNNFAYVVEATFSGALSFTCVVYLIGPKMYWVHHKEKTGELPPSLQRGTVTVTGIAVPTGTAGGITGASRYKSNRASSRALRASNHSHHLRSSASVHFPSIISEGPSSFTRSSAEHSPMECSPGPPAAPHQIQSPRPRSSVDMAGLYSISSGELESGLESDTDDQQQEK</sequence>
<evidence type="ECO:0008006" key="16">
    <source>
        <dbReference type="Google" id="ProtNLM"/>
    </source>
</evidence>
<dbReference type="EMBL" id="CAKOGP040001758">
    <property type="protein sequence ID" value="CAJ1949416.1"/>
    <property type="molecule type" value="Genomic_DNA"/>
</dbReference>
<feature type="compositionally biased region" description="Acidic residues" evidence="9">
    <location>
        <begin position="873"/>
        <end position="886"/>
    </location>
</feature>
<keyword evidence="8" id="KW-0807">Transducer</keyword>
<dbReference type="Pfam" id="PF00003">
    <property type="entry name" value="7tm_3"/>
    <property type="match status" value="1"/>
</dbReference>
<keyword evidence="15" id="KW-1185">Reference proteome</keyword>
<dbReference type="InterPro" id="IPR002455">
    <property type="entry name" value="GPCR3_GABA-B"/>
</dbReference>
<evidence type="ECO:0000256" key="9">
    <source>
        <dbReference type="SAM" id="MobiDB-lite"/>
    </source>
</evidence>
<dbReference type="PANTHER" id="PTHR10519">
    <property type="entry name" value="GABA-B RECEPTOR"/>
    <property type="match status" value="1"/>
</dbReference>
<keyword evidence="3 10" id="KW-1133">Transmembrane helix</keyword>
<evidence type="ECO:0000256" key="4">
    <source>
        <dbReference type="ARBA" id="ARBA00023040"/>
    </source>
</evidence>
<dbReference type="Pfam" id="PF01094">
    <property type="entry name" value="ANF_receptor"/>
    <property type="match status" value="1"/>
</dbReference>
<keyword evidence="4" id="KW-0297">G-protein coupled receptor</keyword>
<feature type="chain" id="PRO_5041953176" description="G-protein coupled receptors family 3 profile domain-containing protein" evidence="11">
    <location>
        <begin position="29"/>
        <end position="886"/>
    </location>
</feature>
<name>A0AAD2FR61_9STRA</name>
<feature type="compositionally biased region" description="Low complexity" evidence="9">
    <location>
        <begin position="862"/>
        <end position="872"/>
    </location>
</feature>
<evidence type="ECO:0000256" key="11">
    <source>
        <dbReference type="SAM" id="SignalP"/>
    </source>
</evidence>
<feature type="transmembrane region" description="Helical" evidence="10">
    <location>
        <begin position="692"/>
        <end position="715"/>
    </location>
</feature>
<dbReference type="AlphaFoldDB" id="A0AAD2FR61"/>
<feature type="signal peptide" evidence="11">
    <location>
        <begin position="1"/>
        <end position="28"/>
    </location>
</feature>
<evidence type="ECO:0000259" key="12">
    <source>
        <dbReference type="Pfam" id="PF00003"/>
    </source>
</evidence>
<keyword evidence="6" id="KW-0675">Receptor</keyword>
<gene>
    <name evidence="14" type="ORF">CYCCA115_LOCUS12083</name>
</gene>
<keyword evidence="7" id="KW-0325">Glycoprotein</keyword>
<evidence type="ECO:0000256" key="8">
    <source>
        <dbReference type="ARBA" id="ARBA00023224"/>
    </source>
</evidence>
<feature type="transmembrane region" description="Helical" evidence="10">
    <location>
        <begin position="654"/>
        <end position="676"/>
    </location>
</feature>
<dbReference type="SUPFAM" id="SSF53822">
    <property type="entry name" value="Periplasmic binding protein-like I"/>
    <property type="match status" value="1"/>
</dbReference>
<dbReference type="Proteomes" id="UP001295423">
    <property type="component" value="Unassembled WGS sequence"/>
</dbReference>
<feature type="domain" description="G-protein coupled receptors family 3 profile" evidence="12">
    <location>
        <begin position="506"/>
        <end position="745"/>
    </location>
</feature>
<evidence type="ECO:0000256" key="5">
    <source>
        <dbReference type="ARBA" id="ARBA00023136"/>
    </source>
</evidence>
<dbReference type="Gene3D" id="3.40.50.2300">
    <property type="match status" value="2"/>
</dbReference>